<feature type="region of interest" description="Disordered" evidence="1">
    <location>
        <begin position="227"/>
        <end position="256"/>
    </location>
</feature>
<accession>A0A0D3GTY7</accession>
<dbReference type="PANTHER" id="PTHR21531">
    <property type="entry name" value="LOW-TEMPERATURE VIABILITY PROTEIN LTV1-RELATED"/>
    <property type="match status" value="1"/>
</dbReference>
<organism evidence="2">
    <name type="scientific">Oryza barthii</name>
    <dbReference type="NCBI Taxonomy" id="65489"/>
    <lineage>
        <taxon>Eukaryota</taxon>
        <taxon>Viridiplantae</taxon>
        <taxon>Streptophyta</taxon>
        <taxon>Embryophyta</taxon>
        <taxon>Tracheophyta</taxon>
        <taxon>Spermatophyta</taxon>
        <taxon>Magnoliopsida</taxon>
        <taxon>Liliopsida</taxon>
        <taxon>Poales</taxon>
        <taxon>Poaceae</taxon>
        <taxon>BOP clade</taxon>
        <taxon>Oryzoideae</taxon>
        <taxon>Oryzeae</taxon>
        <taxon>Oryzinae</taxon>
        <taxon>Oryza</taxon>
    </lineage>
</organism>
<keyword evidence="3" id="KW-1185">Reference proteome</keyword>
<dbReference type="HOGENOM" id="CLU_077514_0_0_1"/>
<dbReference type="GO" id="GO:0042274">
    <property type="term" value="P:ribosomal small subunit biogenesis"/>
    <property type="evidence" value="ECO:0007669"/>
    <property type="project" value="InterPro"/>
</dbReference>
<reference evidence="2" key="2">
    <citation type="submission" date="2015-03" db="UniProtKB">
        <authorList>
            <consortium name="EnsemblPlants"/>
        </authorList>
    </citation>
    <scope>IDENTIFICATION</scope>
</reference>
<feature type="region of interest" description="Disordered" evidence="1">
    <location>
        <begin position="58"/>
        <end position="78"/>
    </location>
</feature>
<sequence>MGRGRSRKPRNFATFRLCPRPGAADASDRVFFRVDNNPYYVPGFADDDVLGGAAAAAVGEGDDNAPSSSASGETGPLPDHVRREILELGLPDDGYDYLAHLREIRPSISSTGGGGASAAFLPVRRHARAHFGPPVDVKAYDASRVRIGSSGKETTTATAAAVEVEVTRIENAIDPDVARLLEESGEPALAGSESESEDDDLEEDFVLVANQDDDDFVLVEIENQFEEEEENIAAADDSEEDGLKNGECKVGNSASA</sequence>
<dbReference type="GO" id="GO:0030688">
    <property type="term" value="C:preribosome, small subunit precursor"/>
    <property type="evidence" value="ECO:0007669"/>
    <property type="project" value="TreeGrafter"/>
</dbReference>
<dbReference type="InterPro" id="IPR007307">
    <property type="entry name" value="Ltv1"/>
</dbReference>
<dbReference type="Gramene" id="OBART07G23370.1">
    <property type="protein sequence ID" value="OBART07G23370.1"/>
    <property type="gene ID" value="OBART07G23370"/>
</dbReference>
<name>A0A0D3GTY7_9ORYZ</name>
<protein>
    <submittedName>
        <fullName evidence="2">Uncharacterized protein</fullName>
    </submittedName>
</protein>
<dbReference type="PaxDb" id="65489-OBART07G23370.1"/>
<dbReference type="STRING" id="65489.A0A0D3GTY7"/>
<dbReference type="AlphaFoldDB" id="A0A0D3GTY7"/>
<dbReference type="PANTHER" id="PTHR21531:SF1">
    <property type="entry name" value="LOW TEMPERATURE VIABILITY PROTEIN"/>
    <property type="match status" value="1"/>
</dbReference>
<dbReference type="eggNOG" id="KOG2637">
    <property type="taxonomic scope" value="Eukaryota"/>
</dbReference>
<reference evidence="2" key="1">
    <citation type="journal article" date="2009" name="Rice">
        <title>De Novo Next Generation Sequencing of Plant Genomes.</title>
        <authorList>
            <person name="Rounsley S."/>
            <person name="Marri P.R."/>
            <person name="Yu Y."/>
            <person name="He R."/>
            <person name="Sisneros N."/>
            <person name="Goicoechea J.L."/>
            <person name="Lee S.J."/>
            <person name="Angelova A."/>
            <person name="Kudrna D."/>
            <person name="Luo M."/>
            <person name="Affourtit J."/>
            <person name="Desany B."/>
            <person name="Knight J."/>
            <person name="Niazi F."/>
            <person name="Egholm M."/>
            <person name="Wing R.A."/>
        </authorList>
    </citation>
    <scope>NUCLEOTIDE SEQUENCE [LARGE SCALE GENOMIC DNA]</scope>
    <source>
        <strain evidence="2">cv. IRGC 105608</strain>
    </source>
</reference>
<proteinExistence type="predicted"/>
<dbReference type="GO" id="GO:0000056">
    <property type="term" value="P:ribosomal small subunit export from nucleus"/>
    <property type="evidence" value="ECO:0007669"/>
    <property type="project" value="TreeGrafter"/>
</dbReference>
<dbReference type="Proteomes" id="UP000026960">
    <property type="component" value="Chromosome 7"/>
</dbReference>
<dbReference type="GO" id="GO:0005829">
    <property type="term" value="C:cytosol"/>
    <property type="evidence" value="ECO:0007669"/>
    <property type="project" value="TreeGrafter"/>
</dbReference>
<evidence type="ECO:0000256" key="1">
    <source>
        <dbReference type="SAM" id="MobiDB-lite"/>
    </source>
</evidence>
<feature type="compositionally biased region" description="Acidic residues" evidence="1">
    <location>
        <begin position="227"/>
        <end position="240"/>
    </location>
</feature>
<dbReference type="EnsemblPlants" id="OBART07G23370.1">
    <property type="protein sequence ID" value="OBART07G23370.1"/>
    <property type="gene ID" value="OBART07G23370"/>
</dbReference>
<evidence type="ECO:0000313" key="2">
    <source>
        <dbReference type="EnsemblPlants" id="OBART07G23370.1"/>
    </source>
</evidence>
<dbReference type="GO" id="GO:0005634">
    <property type="term" value="C:nucleus"/>
    <property type="evidence" value="ECO:0007669"/>
    <property type="project" value="TreeGrafter"/>
</dbReference>
<evidence type="ECO:0000313" key="3">
    <source>
        <dbReference type="Proteomes" id="UP000026960"/>
    </source>
</evidence>